<accession>A0A8T3VMS5</accession>
<sequence>MKLAKLGLIKFKTSKKYRELLRQASNTHDPTAKIKHVTIKKENNKYYAVFNIECIHTPDRIIGPRQQIGIDIGCSKLAVLSNRKEIPNLDLTEETEKIIYYQKIMSHHNPKSIRYKEAQKQYNKWYQKLINKRNDYYNKKTANIVKNSCFVAVQNENIHAWKHNKYLSH</sequence>
<dbReference type="AlphaFoldDB" id="A0A8T3VMS5"/>
<comment type="caution">
    <text evidence="2">The sequence shown here is derived from an EMBL/GenBank/DDBJ whole genome shotgun (WGS) entry which is preliminary data.</text>
</comment>
<gene>
    <name evidence="2" type="ORF">E7Z73_10025</name>
</gene>
<evidence type="ECO:0000259" key="1">
    <source>
        <dbReference type="Pfam" id="PF01385"/>
    </source>
</evidence>
<feature type="non-terminal residue" evidence="2">
    <location>
        <position position="169"/>
    </location>
</feature>
<name>A0A8T3VMS5_9EURY</name>
<dbReference type="EMBL" id="SUTE01000083">
    <property type="protein sequence ID" value="MBE6506051.1"/>
    <property type="molecule type" value="Genomic_DNA"/>
</dbReference>
<feature type="domain" description="Probable transposase IS891/IS1136/IS1341" evidence="1">
    <location>
        <begin position="64"/>
        <end position="154"/>
    </location>
</feature>
<organism evidence="2 3">
    <name type="scientific">Methanobrevibacter millerae</name>
    <dbReference type="NCBI Taxonomy" id="230361"/>
    <lineage>
        <taxon>Archaea</taxon>
        <taxon>Methanobacteriati</taxon>
        <taxon>Methanobacteriota</taxon>
        <taxon>Methanomada group</taxon>
        <taxon>Methanobacteria</taxon>
        <taxon>Methanobacteriales</taxon>
        <taxon>Methanobacteriaceae</taxon>
        <taxon>Methanobrevibacter</taxon>
    </lineage>
</organism>
<dbReference type="InterPro" id="IPR001959">
    <property type="entry name" value="Transposase"/>
</dbReference>
<proteinExistence type="predicted"/>
<dbReference type="Proteomes" id="UP000762703">
    <property type="component" value="Unassembled WGS sequence"/>
</dbReference>
<dbReference type="Pfam" id="PF01385">
    <property type="entry name" value="OrfB_IS605"/>
    <property type="match status" value="1"/>
</dbReference>
<reference evidence="2" key="1">
    <citation type="submission" date="2019-04" db="EMBL/GenBank/DDBJ databases">
        <title>Evolution of Biomass-Degrading Anaerobic Consortia Revealed by Metagenomics.</title>
        <authorList>
            <person name="Peng X."/>
        </authorList>
    </citation>
    <scope>NUCLEOTIDE SEQUENCE</scope>
    <source>
        <strain evidence="2">SIG12</strain>
    </source>
</reference>
<evidence type="ECO:0000313" key="3">
    <source>
        <dbReference type="Proteomes" id="UP000762703"/>
    </source>
</evidence>
<evidence type="ECO:0000313" key="2">
    <source>
        <dbReference type="EMBL" id="MBE6506051.1"/>
    </source>
</evidence>
<protein>
    <submittedName>
        <fullName evidence="2">Transposase</fullName>
    </submittedName>
</protein>